<accession>A0A8J2R4U0</accession>
<evidence type="ECO:0000313" key="2">
    <source>
        <dbReference type="Proteomes" id="UP000789524"/>
    </source>
</evidence>
<sequence>MGTTRARAVITSLQHEVSKATEVRRARCRLPGVSFRPPQTNLRARGSGLVATRLALTATNHQSRTPGMMSAFAPLTRNLN</sequence>
<name>A0A8J2R4U0_9NEOP</name>
<comment type="caution">
    <text evidence="1">The sequence shown here is derived from an EMBL/GenBank/DDBJ whole genome shotgun (WGS) entry which is preliminary data.</text>
</comment>
<evidence type="ECO:0000313" key="1">
    <source>
        <dbReference type="EMBL" id="CAG9581643.1"/>
    </source>
</evidence>
<reference evidence="1" key="1">
    <citation type="submission" date="2021-09" db="EMBL/GenBank/DDBJ databases">
        <authorList>
            <person name="Martin H S."/>
        </authorList>
    </citation>
    <scope>NUCLEOTIDE SEQUENCE</scope>
</reference>
<protein>
    <submittedName>
        <fullName evidence="1">(African queen) hypothetical protein</fullName>
    </submittedName>
</protein>
<organism evidence="1 2">
    <name type="scientific">Danaus chrysippus</name>
    <name type="common">African queen</name>
    <dbReference type="NCBI Taxonomy" id="151541"/>
    <lineage>
        <taxon>Eukaryota</taxon>
        <taxon>Metazoa</taxon>
        <taxon>Ecdysozoa</taxon>
        <taxon>Arthropoda</taxon>
        <taxon>Hexapoda</taxon>
        <taxon>Insecta</taxon>
        <taxon>Pterygota</taxon>
        <taxon>Neoptera</taxon>
        <taxon>Endopterygota</taxon>
        <taxon>Lepidoptera</taxon>
        <taxon>Glossata</taxon>
        <taxon>Ditrysia</taxon>
        <taxon>Papilionoidea</taxon>
        <taxon>Nymphalidae</taxon>
        <taxon>Danainae</taxon>
        <taxon>Danaini</taxon>
        <taxon>Danaina</taxon>
        <taxon>Danaus</taxon>
        <taxon>Anosia</taxon>
    </lineage>
</organism>
<proteinExistence type="predicted"/>
<dbReference type="AlphaFoldDB" id="A0A8J2R4U0"/>
<dbReference type="Proteomes" id="UP000789524">
    <property type="component" value="Unassembled WGS sequence"/>
</dbReference>
<gene>
    <name evidence="1" type="ORF">DCHRY22_LOCUS14207</name>
</gene>
<keyword evidence="2" id="KW-1185">Reference proteome</keyword>
<dbReference type="EMBL" id="CAKASE010000080">
    <property type="protein sequence ID" value="CAG9581643.1"/>
    <property type="molecule type" value="Genomic_DNA"/>
</dbReference>